<proteinExistence type="predicted"/>
<dbReference type="NCBIfam" id="TIGR01686">
    <property type="entry name" value="FkbH"/>
    <property type="match status" value="1"/>
</dbReference>
<sequence length="367" mass="40900">MTAETSPIKCLVWDLDNTLWRGTLLEGGADELFDSVRDILETLDQRGILHSIASKNDHDLAWQRLEELGIAEYFVLPRIGWGPKSRAVEQIAKELNFAPSAIAFIDDQPTERAEVAFHLPEVRCYAAEQLVTLSTLTEFTPATVTVDSRRRRAMYQASFRRDAEREGFEGPDHAFLQTLGLELRIDRATDADLVRVEELTVRTTQMNTTGVYYPEDTLRALVDDPRHELLVATMSDRFGPYGAIGIVLFEKFDSVWHLELLATSCRVVSLGAGSAILNWLSTEAALGGVHLIADFRATARNRIMDVTYRFAGYTDDPCACRDELAPAPEELSRLHLVPAVHQPPDTLRLISPDLGTAQRAATGAVHQ</sequence>
<dbReference type="InterPro" id="IPR023214">
    <property type="entry name" value="HAD_sf"/>
</dbReference>
<dbReference type="EMBL" id="JADLQN010000001">
    <property type="protein sequence ID" value="MBF6352993.1"/>
    <property type="molecule type" value="Genomic_DNA"/>
</dbReference>
<reference evidence="1 2" key="1">
    <citation type="submission" date="2020-10" db="EMBL/GenBank/DDBJ databases">
        <title>Identification of Nocardia species via Next-generation sequencing and recognition of intraspecies genetic diversity.</title>
        <authorList>
            <person name="Li P."/>
            <person name="Li P."/>
            <person name="Lu B."/>
        </authorList>
    </citation>
    <scope>NUCLEOTIDE SEQUENCE [LARGE SCALE GENOMIC DNA]</scope>
    <source>
        <strain evidence="1 2">BJ06-0143</strain>
    </source>
</reference>
<dbReference type="InterPro" id="IPR036412">
    <property type="entry name" value="HAD-like_sf"/>
</dbReference>
<organism evidence="1 2">
    <name type="scientific">Nocardia higoensis</name>
    <dbReference type="NCBI Taxonomy" id="228599"/>
    <lineage>
        <taxon>Bacteria</taxon>
        <taxon>Bacillati</taxon>
        <taxon>Actinomycetota</taxon>
        <taxon>Actinomycetes</taxon>
        <taxon>Mycobacteriales</taxon>
        <taxon>Nocardiaceae</taxon>
        <taxon>Nocardia</taxon>
    </lineage>
</organism>
<dbReference type="SUPFAM" id="SSF56784">
    <property type="entry name" value="HAD-like"/>
    <property type="match status" value="1"/>
</dbReference>
<dbReference type="Pfam" id="PF00702">
    <property type="entry name" value="Hydrolase"/>
    <property type="match status" value="1"/>
</dbReference>
<protein>
    <submittedName>
        <fullName evidence="1">HAD-IIIC family phosphatase</fullName>
    </submittedName>
</protein>
<dbReference type="InterPro" id="IPR010033">
    <property type="entry name" value="HAD_SF_ppase_IIIC"/>
</dbReference>
<evidence type="ECO:0000313" key="1">
    <source>
        <dbReference type="EMBL" id="MBF6352993.1"/>
    </source>
</evidence>
<dbReference type="Proteomes" id="UP000707731">
    <property type="component" value="Unassembled WGS sequence"/>
</dbReference>
<dbReference type="SUPFAM" id="SSF55729">
    <property type="entry name" value="Acyl-CoA N-acyltransferases (Nat)"/>
    <property type="match status" value="1"/>
</dbReference>
<dbReference type="NCBIfam" id="TIGR01681">
    <property type="entry name" value="HAD-SF-IIIC"/>
    <property type="match status" value="1"/>
</dbReference>
<dbReference type="RefSeq" id="WP_194999964.1">
    <property type="nucleotide sequence ID" value="NZ_JADLQN010000001.1"/>
</dbReference>
<evidence type="ECO:0000313" key="2">
    <source>
        <dbReference type="Proteomes" id="UP000707731"/>
    </source>
</evidence>
<dbReference type="InterPro" id="IPR016181">
    <property type="entry name" value="Acyl_CoA_acyltransferase"/>
</dbReference>
<name>A0ABS0D897_9NOCA</name>
<keyword evidence="2" id="KW-1185">Reference proteome</keyword>
<comment type="caution">
    <text evidence="1">The sequence shown here is derived from an EMBL/GenBank/DDBJ whole genome shotgun (WGS) entry which is preliminary data.</text>
</comment>
<dbReference type="Gene3D" id="3.40.50.1000">
    <property type="entry name" value="HAD superfamily/HAD-like"/>
    <property type="match status" value="1"/>
</dbReference>
<dbReference type="InterPro" id="IPR010037">
    <property type="entry name" value="FkbH_domain"/>
</dbReference>
<accession>A0ABS0D897</accession>
<gene>
    <name evidence="1" type="ORF">IU449_00255</name>
</gene>